<evidence type="ECO:0000313" key="4">
    <source>
        <dbReference type="Proteomes" id="UP001139199"/>
    </source>
</evidence>
<reference evidence="3" key="1">
    <citation type="submission" date="2021-10" db="EMBL/GenBank/DDBJ databases">
        <title>Tamlana sargassums sp. nov., and Tamlana laminarinivorans sp. nov., two new bacteria isolated from the brown alga.</title>
        <authorList>
            <person name="Li J."/>
        </authorList>
    </citation>
    <scope>NUCLEOTIDE SEQUENCE</scope>
    <source>
        <strain evidence="3">PT2-4</strain>
    </source>
</reference>
<gene>
    <name evidence="3" type="ORF">LG649_13515</name>
</gene>
<evidence type="ECO:0000256" key="1">
    <source>
        <dbReference type="SAM" id="SignalP"/>
    </source>
</evidence>
<dbReference type="Pfam" id="PF05036">
    <property type="entry name" value="SPOR"/>
    <property type="match status" value="1"/>
</dbReference>
<proteinExistence type="predicted"/>
<keyword evidence="4" id="KW-1185">Reference proteome</keyword>
<accession>A0A9X1I3R7</accession>
<name>A0A9X1I3R7_9FLAO</name>
<dbReference type="Proteomes" id="UP001139199">
    <property type="component" value="Unassembled WGS sequence"/>
</dbReference>
<dbReference type="EMBL" id="JAJAPW010000006">
    <property type="protein sequence ID" value="MCB4799867.1"/>
    <property type="molecule type" value="Genomic_DNA"/>
</dbReference>
<evidence type="ECO:0000259" key="2">
    <source>
        <dbReference type="Pfam" id="PF05036"/>
    </source>
</evidence>
<feature type="domain" description="SPOR" evidence="2">
    <location>
        <begin position="55"/>
        <end position="126"/>
    </location>
</feature>
<protein>
    <submittedName>
        <fullName evidence="3">SPOR domain-containing protein</fullName>
    </submittedName>
</protein>
<dbReference type="InterPro" id="IPR007730">
    <property type="entry name" value="SPOR-like_dom"/>
</dbReference>
<dbReference type="GO" id="GO:0042834">
    <property type="term" value="F:peptidoglycan binding"/>
    <property type="evidence" value="ECO:0007669"/>
    <property type="project" value="InterPro"/>
</dbReference>
<sequence length="130" mass="15017">MKVLKKKTLIITASCCFITSFNAFAQEGEITLNQDKKIETLLEIKKELNKNETDSERYKIQVYNGNRNGAKSAQSDFEHNYGSWKASMQFESPDFKVWAGNFRTRLEAERALKKIKNTFPNAFILKPKKS</sequence>
<feature type="chain" id="PRO_5040853538" evidence="1">
    <location>
        <begin position="26"/>
        <end position="130"/>
    </location>
</feature>
<comment type="caution">
    <text evidence="3">The sequence shown here is derived from an EMBL/GenBank/DDBJ whole genome shotgun (WGS) entry which is preliminary data.</text>
</comment>
<organism evidence="3 4">
    <name type="scientific">Neotamlana laminarinivorans</name>
    <dbReference type="NCBI Taxonomy" id="2883124"/>
    <lineage>
        <taxon>Bacteria</taxon>
        <taxon>Pseudomonadati</taxon>
        <taxon>Bacteroidota</taxon>
        <taxon>Flavobacteriia</taxon>
        <taxon>Flavobacteriales</taxon>
        <taxon>Flavobacteriaceae</taxon>
        <taxon>Neotamlana</taxon>
    </lineage>
</organism>
<evidence type="ECO:0000313" key="3">
    <source>
        <dbReference type="EMBL" id="MCB4799867.1"/>
    </source>
</evidence>
<dbReference type="RefSeq" id="WP_226544351.1">
    <property type="nucleotide sequence ID" value="NZ_JAJAPW010000006.1"/>
</dbReference>
<keyword evidence="1" id="KW-0732">Signal</keyword>
<dbReference type="AlphaFoldDB" id="A0A9X1I3R7"/>
<feature type="signal peptide" evidence="1">
    <location>
        <begin position="1"/>
        <end position="25"/>
    </location>
</feature>